<dbReference type="AlphaFoldDB" id="A0AA40ZX63"/>
<organism evidence="2 4">
    <name type="scientific">Sphingomonas yabuuchiae</name>
    <dbReference type="NCBI Taxonomy" id="172044"/>
    <lineage>
        <taxon>Bacteria</taxon>
        <taxon>Pseudomonadati</taxon>
        <taxon>Pseudomonadota</taxon>
        <taxon>Alphaproteobacteria</taxon>
        <taxon>Sphingomonadales</taxon>
        <taxon>Sphingomonadaceae</taxon>
        <taxon>Sphingomonas</taxon>
    </lineage>
</organism>
<dbReference type="RefSeq" id="WP_184105534.1">
    <property type="nucleotide sequence ID" value="NZ_JACHNX010000006.1"/>
</dbReference>
<sequence length="152" mass="16359">MTLPRDPTSFAGALAVIEKHLGSHTVRQIASRAQRTIDDWRHPETRRTPPIETALALDCAWRAAGGAGAPMLDTYRRLFEASASIVMGGNFGSLSDLTVQCIHEGAEAEAALVIAMLPGATDLQRREASREVAENIAVLEATLPHLIVQQPP</sequence>
<evidence type="ECO:0000313" key="4">
    <source>
        <dbReference type="Proteomes" id="UP000704529"/>
    </source>
</evidence>
<keyword evidence="3" id="KW-1185">Reference proteome</keyword>
<dbReference type="EMBL" id="JACHNX010000006">
    <property type="protein sequence ID" value="MBB4609615.1"/>
    <property type="molecule type" value="Genomic_DNA"/>
</dbReference>
<name>A0AA40ZX63_9SPHN</name>
<gene>
    <name evidence="1" type="ORF">GGQ89_001837</name>
    <name evidence="2" type="ORF">JYA60_06775</name>
</gene>
<reference evidence="2" key="2">
    <citation type="submission" date="2021-01" db="EMBL/GenBank/DDBJ databases">
        <title>Genome Sequencing of Type Strains.</title>
        <authorList>
            <person name="Lemaire J.F."/>
            <person name="Inderbitzin P."/>
            <person name="Collins S.B."/>
            <person name="Wespe N."/>
            <person name="Knight-Connoni V."/>
        </authorList>
    </citation>
    <scope>NUCLEOTIDE SEQUENCE</scope>
    <source>
        <strain evidence="2">DSM 14562</strain>
    </source>
</reference>
<dbReference type="EMBL" id="JAFHKU010000123">
    <property type="protein sequence ID" value="MBN3557928.1"/>
    <property type="molecule type" value="Genomic_DNA"/>
</dbReference>
<accession>A0AA40ZX63</accession>
<evidence type="ECO:0000313" key="2">
    <source>
        <dbReference type="EMBL" id="MBN3557928.1"/>
    </source>
</evidence>
<proteinExistence type="predicted"/>
<evidence type="ECO:0000313" key="3">
    <source>
        <dbReference type="Proteomes" id="UP000584663"/>
    </source>
</evidence>
<comment type="caution">
    <text evidence="2">The sequence shown here is derived from an EMBL/GenBank/DDBJ whole genome shotgun (WGS) entry which is preliminary data.</text>
</comment>
<evidence type="ECO:0000313" key="1">
    <source>
        <dbReference type="EMBL" id="MBB4609615.1"/>
    </source>
</evidence>
<reference evidence="1 3" key="1">
    <citation type="submission" date="2020-08" db="EMBL/GenBank/DDBJ databases">
        <title>Genomic Encyclopedia of Type Strains, Phase IV (KMG-IV): sequencing the most valuable type-strain genomes for metagenomic binning, comparative biology and taxonomic classification.</title>
        <authorList>
            <person name="Goeker M."/>
        </authorList>
    </citation>
    <scope>NUCLEOTIDE SEQUENCE [LARGE SCALE GENOMIC DNA]</scope>
    <source>
        <strain evidence="1 3">DSM 14562</strain>
    </source>
</reference>
<dbReference type="Proteomes" id="UP000584663">
    <property type="component" value="Unassembled WGS sequence"/>
</dbReference>
<dbReference type="Proteomes" id="UP000704529">
    <property type="component" value="Unassembled WGS sequence"/>
</dbReference>
<protein>
    <submittedName>
        <fullName evidence="2">Uncharacterized protein</fullName>
    </submittedName>
</protein>